<evidence type="ECO:0000256" key="1">
    <source>
        <dbReference type="SAM" id="Phobius"/>
    </source>
</evidence>
<sequence length="183" mass="21473">MNEVLTVSINKTVSIFVCISVIAAFLFLLPINTALVFYKENTNKIEAYLPVKEGETFHIAFTHSIHLTDVIEKYEVTADLEIKQNEIVYEHFGIGMPSNASEGEQFVYENGKYHIKNLNNIFPYINIRNGKTVSRNRLIWGEDNEHTVWFNQYFEPGAWFRMKVEKLTYWEYFRGVMIDGERE</sequence>
<proteinExistence type="predicted"/>
<dbReference type="InterPro" id="IPR015001">
    <property type="entry name" value="DUF1850"/>
</dbReference>
<evidence type="ECO:0000313" key="3">
    <source>
        <dbReference type="Proteomes" id="UP000480246"/>
    </source>
</evidence>
<dbReference type="OrthoDB" id="4304at2"/>
<organism evidence="2 3">
    <name type="scientific">Gracilibacillus oryzae</name>
    <dbReference type="NCBI Taxonomy" id="1672701"/>
    <lineage>
        <taxon>Bacteria</taxon>
        <taxon>Bacillati</taxon>
        <taxon>Bacillota</taxon>
        <taxon>Bacilli</taxon>
        <taxon>Bacillales</taxon>
        <taxon>Bacillaceae</taxon>
        <taxon>Gracilibacillus</taxon>
    </lineage>
</organism>
<feature type="transmembrane region" description="Helical" evidence="1">
    <location>
        <begin position="12"/>
        <end position="38"/>
    </location>
</feature>
<accession>A0A7C8L0F8</accession>
<protein>
    <submittedName>
        <fullName evidence="2">DUF1850 domain-containing protein</fullName>
    </submittedName>
</protein>
<keyword evidence="1" id="KW-1133">Transmembrane helix</keyword>
<keyword evidence="1" id="KW-0472">Membrane</keyword>
<evidence type="ECO:0000313" key="2">
    <source>
        <dbReference type="EMBL" id="KAB8125556.1"/>
    </source>
</evidence>
<keyword evidence="1" id="KW-0812">Transmembrane</keyword>
<comment type="caution">
    <text evidence="2">The sequence shown here is derived from an EMBL/GenBank/DDBJ whole genome shotgun (WGS) entry which is preliminary data.</text>
</comment>
<gene>
    <name evidence="2" type="ORF">F9U64_22445</name>
</gene>
<dbReference type="AlphaFoldDB" id="A0A7C8L0F8"/>
<dbReference type="Pfam" id="PF08905">
    <property type="entry name" value="DUF1850"/>
    <property type="match status" value="1"/>
</dbReference>
<dbReference type="Proteomes" id="UP000480246">
    <property type="component" value="Unassembled WGS sequence"/>
</dbReference>
<keyword evidence="3" id="KW-1185">Reference proteome</keyword>
<name>A0A7C8L0F8_9BACI</name>
<dbReference type="EMBL" id="WEID01000137">
    <property type="protein sequence ID" value="KAB8125556.1"/>
    <property type="molecule type" value="Genomic_DNA"/>
</dbReference>
<reference evidence="2 3" key="1">
    <citation type="submission" date="2019-10" db="EMBL/GenBank/DDBJ databases">
        <title>Gracilibacillus sp. nov. isolated from rice seeds.</title>
        <authorList>
            <person name="He S."/>
        </authorList>
    </citation>
    <scope>NUCLEOTIDE SEQUENCE [LARGE SCALE GENOMIC DNA]</scope>
    <source>
        <strain evidence="2 3">TD8</strain>
    </source>
</reference>